<sequence>MWKGPTKFSDIWLDSFTSNSVYDIAAIGKNRNSPYFFSVLTEFTNISFAFDDQVTDMA</sequence>
<dbReference type="EMBL" id="JAIWYP010000008">
    <property type="protein sequence ID" value="KAH3790051.1"/>
    <property type="molecule type" value="Genomic_DNA"/>
</dbReference>
<protein>
    <submittedName>
        <fullName evidence="1">Uncharacterized protein</fullName>
    </submittedName>
</protein>
<name>A0A9D4F290_DREPO</name>
<dbReference type="AlphaFoldDB" id="A0A9D4F290"/>
<evidence type="ECO:0000313" key="1">
    <source>
        <dbReference type="EMBL" id="KAH3790051.1"/>
    </source>
</evidence>
<dbReference type="Proteomes" id="UP000828390">
    <property type="component" value="Unassembled WGS sequence"/>
</dbReference>
<gene>
    <name evidence="1" type="ORF">DPMN_168246</name>
</gene>
<proteinExistence type="predicted"/>
<keyword evidence="2" id="KW-1185">Reference proteome</keyword>
<reference evidence="1" key="2">
    <citation type="submission" date="2020-11" db="EMBL/GenBank/DDBJ databases">
        <authorList>
            <person name="McCartney M.A."/>
            <person name="Auch B."/>
            <person name="Kono T."/>
            <person name="Mallez S."/>
            <person name="Becker A."/>
            <person name="Gohl D.M."/>
            <person name="Silverstein K.A.T."/>
            <person name="Koren S."/>
            <person name="Bechman K.B."/>
            <person name="Herman A."/>
            <person name="Abrahante J.E."/>
            <person name="Garbe J."/>
        </authorList>
    </citation>
    <scope>NUCLEOTIDE SEQUENCE</scope>
    <source>
        <strain evidence="1">Duluth1</strain>
        <tissue evidence="1">Whole animal</tissue>
    </source>
</reference>
<evidence type="ECO:0000313" key="2">
    <source>
        <dbReference type="Proteomes" id="UP000828390"/>
    </source>
</evidence>
<accession>A0A9D4F290</accession>
<organism evidence="1 2">
    <name type="scientific">Dreissena polymorpha</name>
    <name type="common">Zebra mussel</name>
    <name type="synonym">Mytilus polymorpha</name>
    <dbReference type="NCBI Taxonomy" id="45954"/>
    <lineage>
        <taxon>Eukaryota</taxon>
        <taxon>Metazoa</taxon>
        <taxon>Spiralia</taxon>
        <taxon>Lophotrochozoa</taxon>
        <taxon>Mollusca</taxon>
        <taxon>Bivalvia</taxon>
        <taxon>Autobranchia</taxon>
        <taxon>Heteroconchia</taxon>
        <taxon>Euheterodonta</taxon>
        <taxon>Imparidentia</taxon>
        <taxon>Neoheterodontei</taxon>
        <taxon>Myida</taxon>
        <taxon>Dreissenoidea</taxon>
        <taxon>Dreissenidae</taxon>
        <taxon>Dreissena</taxon>
    </lineage>
</organism>
<comment type="caution">
    <text evidence="1">The sequence shown here is derived from an EMBL/GenBank/DDBJ whole genome shotgun (WGS) entry which is preliminary data.</text>
</comment>
<reference evidence="1" key="1">
    <citation type="journal article" date="2019" name="bioRxiv">
        <title>The Genome of the Zebra Mussel, Dreissena polymorpha: A Resource for Invasive Species Research.</title>
        <authorList>
            <person name="McCartney M.A."/>
            <person name="Auch B."/>
            <person name="Kono T."/>
            <person name="Mallez S."/>
            <person name="Zhang Y."/>
            <person name="Obille A."/>
            <person name="Becker A."/>
            <person name="Abrahante J.E."/>
            <person name="Garbe J."/>
            <person name="Badalamenti J.P."/>
            <person name="Herman A."/>
            <person name="Mangelson H."/>
            <person name="Liachko I."/>
            <person name="Sullivan S."/>
            <person name="Sone E.D."/>
            <person name="Koren S."/>
            <person name="Silverstein K.A.T."/>
            <person name="Beckman K.B."/>
            <person name="Gohl D.M."/>
        </authorList>
    </citation>
    <scope>NUCLEOTIDE SEQUENCE</scope>
    <source>
        <strain evidence="1">Duluth1</strain>
        <tissue evidence="1">Whole animal</tissue>
    </source>
</reference>